<dbReference type="RefSeq" id="WP_272750249.1">
    <property type="nucleotide sequence ID" value="NZ_JAQQLF010000001.1"/>
</dbReference>
<dbReference type="Proteomes" id="UP001219956">
    <property type="component" value="Unassembled WGS sequence"/>
</dbReference>
<evidence type="ECO:0000313" key="1">
    <source>
        <dbReference type="EMBL" id="MDC7715762.1"/>
    </source>
</evidence>
<accession>A0ABT5IT79</accession>
<organism evidence="1 2">
    <name type="scientific">Vogesella aquatica</name>
    <dbReference type="NCBI Taxonomy" id="2984206"/>
    <lineage>
        <taxon>Bacteria</taxon>
        <taxon>Pseudomonadati</taxon>
        <taxon>Pseudomonadota</taxon>
        <taxon>Betaproteobacteria</taxon>
        <taxon>Neisseriales</taxon>
        <taxon>Chromobacteriaceae</taxon>
        <taxon>Vogesella</taxon>
    </lineage>
</organism>
<comment type="caution">
    <text evidence="1">The sequence shown here is derived from an EMBL/GenBank/DDBJ whole genome shotgun (WGS) entry which is preliminary data.</text>
</comment>
<evidence type="ECO:0000313" key="2">
    <source>
        <dbReference type="Proteomes" id="UP001219956"/>
    </source>
</evidence>
<dbReference type="Gene3D" id="1.10.150.20">
    <property type="entry name" value="5' to 3' exonuclease, C-terminal subdomain"/>
    <property type="match status" value="1"/>
</dbReference>
<sequence length="80" mass="8360">MPFPAHEHAAMLALKGVGPTVISRLEQLGYSSLAQLAGADAQALCRQIAGLLRSSCWQNSPQARASIAAILTLAEQYAPG</sequence>
<proteinExistence type="predicted"/>
<dbReference type="EMBL" id="JAQQLF010000001">
    <property type="protein sequence ID" value="MDC7715762.1"/>
    <property type="molecule type" value="Genomic_DNA"/>
</dbReference>
<name>A0ABT5IT79_9NEIS</name>
<reference evidence="1 2" key="1">
    <citation type="submission" date="2023-01" db="EMBL/GenBank/DDBJ databases">
        <title>Novel species of the genus Vogesella isolated from rivers.</title>
        <authorList>
            <person name="Lu H."/>
        </authorList>
    </citation>
    <scope>NUCLEOTIDE SEQUENCE [LARGE SCALE GENOMIC DNA]</scope>
    <source>
        <strain evidence="1 2">DC21W</strain>
    </source>
</reference>
<protein>
    <submittedName>
        <fullName evidence="1">Recombinase RecA</fullName>
    </submittedName>
</protein>
<keyword evidence="2" id="KW-1185">Reference proteome</keyword>
<gene>
    <name evidence="1" type="ORF">PQU95_00820</name>
</gene>